<dbReference type="Proteomes" id="UP001499938">
    <property type="component" value="Unassembled WGS sequence"/>
</dbReference>
<evidence type="ECO:0000313" key="2">
    <source>
        <dbReference type="Proteomes" id="UP001499938"/>
    </source>
</evidence>
<comment type="caution">
    <text evidence="1">The sequence shown here is derived from an EMBL/GenBank/DDBJ whole genome shotgun (WGS) entry which is preliminary data.</text>
</comment>
<sequence length="460" mass="50148">MDDPYRLLITHAEHWAAKTRRPLDPELLETALSLRDSHDQRPGTSWPAGSVAELMTVRWPGHGPLDPPDVDSLVATLETFWRFLRATGRMASGSAEVKALTREAVRSTATMRERLSDPAAYGASKSLLAFGREIGISLDDVESVEDANARFAAVVEAWNALPQEERFARSPGPAGAGSKASAQLTEAANELLAGVDLTAYAAAHGMVDPDDDDDEEAIPVQDPRVVAAQVRRSGFQQRIHALVKWIGPAGRAVTQTGVLRPAVAREAIDELGLDDWMRTHLGGEPPTWRSAGEHLGLDRLYLAAVQAGLVEVRSTRVVAAAERVLDDQEWVLMGIGALVVARDRGEYAAPSASLLGVLLGLEFGESRTAEDLVAWWRRAPGNPYAGLRTDRLDAEQATAFAETLDSLSEAAVRWTLGYWRDTGIIHEERGRLHVTELGLDFTRILIRLHDLEEAGAFDDD</sequence>
<dbReference type="RefSeq" id="WP_344083984.1">
    <property type="nucleotide sequence ID" value="NZ_BAAAPO010000028.1"/>
</dbReference>
<protein>
    <submittedName>
        <fullName evidence="1">Uncharacterized protein</fullName>
    </submittedName>
</protein>
<evidence type="ECO:0000313" key="1">
    <source>
        <dbReference type="EMBL" id="GAA1794153.1"/>
    </source>
</evidence>
<keyword evidence="2" id="KW-1185">Reference proteome</keyword>
<proteinExistence type="predicted"/>
<accession>A0ABP4XTE0</accession>
<gene>
    <name evidence="1" type="ORF">GCM10009811_18540</name>
</gene>
<name>A0ABP4XTE0_9MICO</name>
<organism evidence="1 2">
    <name type="scientific">Nostocoides veronense</name>
    <dbReference type="NCBI Taxonomy" id="330836"/>
    <lineage>
        <taxon>Bacteria</taxon>
        <taxon>Bacillati</taxon>
        <taxon>Actinomycetota</taxon>
        <taxon>Actinomycetes</taxon>
        <taxon>Micrococcales</taxon>
        <taxon>Intrasporangiaceae</taxon>
        <taxon>Nostocoides</taxon>
    </lineage>
</organism>
<reference evidence="2" key="1">
    <citation type="journal article" date="2019" name="Int. J. Syst. Evol. Microbiol.">
        <title>The Global Catalogue of Microorganisms (GCM) 10K type strain sequencing project: providing services to taxonomists for standard genome sequencing and annotation.</title>
        <authorList>
            <consortium name="The Broad Institute Genomics Platform"/>
            <consortium name="The Broad Institute Genome Sequencing Center for Infectious Disease"/>
            <person name="Wu L."/>
            <person name="Ma J."/>
        </authorList>
    </citation>
    <scope>NUCLEOTIDE SEQUENCE [LARGE SCALE GENOMIC DNA]</scope>
    <source>
        <strain evidence="2">JCM 15592</strain>
    </source>
</reference>
<dbReference type="EMBL" id="BAAAPO010000028">
    <property type="protein sequence ID" value="GAA1794153.1"/>
    <property type="molecule type" value="Genomic_DNA"/>
</dbReference>